<feature type="compositionally biased region" description="Polar residues" evidence="3">
    <location>
        <begin position="1233"/>
        <end position="1251"/>
    </location>
</feature>
<feature type="compositionally biased region" description="Basic and acidic residues" evidence="3">
    <location>
        <begin position="1"/>
        <end position="16"/>
    </location>
</feature>
<feature type="region of interest" description="Disordered" evidence="3">
    <location>
        <begin position="500"/>
        <end position="520"/>
    </location>
</feature>
<dbReference type="PANTHER" id="PTHR22880">
    <property type="entry name" value="FALZ-RELATED BROMODOMAIN-CONTAINING PROTEINS"/>
    <property type="match status" value="1"/>
</dbReference>
<evidence type="ECO:0000256" key="3">
    <source>
        <dbReference type="SAM" id="MobiDB-lite"/>
    </source>
</evidence>
<evidence type="ECO:0000256" key="1">
    <source>
        <dbReference type="ARBA" id="ARBA00023117"/>
    </source>
</evidence>
<gene>
    <name evidence="6" type="ORF">SEMRO_1224_G253970.1</name>
</gene>
<dbReference type="SUPFAM" id="SSF47370">
    <property type="entry name" value="Bromodomain"/>
    <property type="match status" value="1"/>
</dbReference>
<feature type="compositionally biased region" description="Basic and acidic residues" evidence="3">
    <location>
        <begin position="922"/>
        <end position="957"/>
    </location>
</feature>
<keyword evidence="1 2" id="KW-0103">Bromodomain</keyword>
<feature type="compositionally biased region" description="Pro residues" evidence="3">
    <location>
        <begin position="1175"/>
        <end position="1186"/>
    </location>
</feature>
<dbReference type="OrthoDB" id="21449at2759"/>
<comment type="caution">
    <text evidence="6">The sequence shown here is derived from an EMBL/GenBank/DDBJ whole genome shotgun (WGS) entry which is preliminary data.</text>
</comment>
<dbReference type="GO" id="GO:0005634">
    <property type="term" value="C:nucleus"/>
    <property type="evidence" value="ECO:0007669"/>
    <property type="project" value="TreeGrafter"/>
</dbReference>
<feature type="region of interest" description="Disordered" evidence="3">
    <location>
        <begin position="1045"/>
        <end position="1087"/>
    </location>
</feature>
<evidence type="ECO:0000259" key="5">
    <source>
        <dbReference type="PROSITE" id="PS51525"/>
    </source>
</evidence>
<evidence type="ECO:0000313" key="6">
    <source>
        <dbReference type="EMBL" id="CAB9521708.1"/>
    </source>
</evidence>
<feature type="compositionally biased region" description="Low complexity" evidence="3">
    <location>
        <begin position="62"/>
        <end position="71"/>
    </location>
</feature>
<dbReference type="Pfam" id="PF17035">
    <property type="entry name" value="BET"/>
    <property type="match status" value="1"/>
</dbReference>
<dbReference type="Gene3D" id="1.20.920.10">
    <property type="entry name" value="Bromodomain-like"/>
    <property type="match status" value="1"/>
</dbReference>
<dbReference type="GO" id="GO:0006355">
    <property type="term" value="P:regulation of DNA-templated transcription"/>
    <property type="evidence" value="ECO:0007669"/>
    <property type="project" value="TreeGrafter"/>
</dbReference>
<feature type="compositionally biased region" description="Basic residues" evidence="3">
    <location>
        <begin position="1154"/>
        <end position="1170"/>
    </location>
</feature>
<protein>
    <submittedName>
        <fullName evidence="6">Bromodomain-containing protein 2</fullName>
    </submittedName>
</protein>
<name>A0A9N8HNK5_9STRA</name>
<feature type="region of interest" description="Disordered" evidence="3">
    <location>
        <begin position="922"/>
        <end position="961"/>
    </location>
</feature>
<dbReference type="EMBL" id="CAICTM010001222">
    <property type="protein sequence ID" value="CAB9521708.1"/>
    <property type="molecule type" value="Genomic_DNA"/>
</dbReference>
<sequence length="1425" mass="155054">MLESERSLASNEDEKTLTTTPTASIKEESSSSSKETEHPRVTPSLSSSSPSKKGEKEDEDVNNTTTNKTTNGVHSKTNGSSSSSAMDTTPVKKEEDVEMEDAEETKKTNKNNTNSSNDTSTKDNNKTATPKSPKQQQQQQSTDEEKKTDDKAKAGAAANGTNSNSKTAAAPPASSNPPPPVLKGTLSYNLDLRRHMIRGMWNYENSNAFPPQRFELVRTLDKEEDPKELPKDGEFHGSFSLAYFHTTSKGKQKERSKVITEHGVKITFTKIEGVEDEFKVDGKGTNQFGIFHINGTAKPSMHDGTPEYNIVLRKRYEPSQQPAAGSEEKSSKKRKNMDENAGQDSANAPLPPPSKSYPSGVVCLRGTLKKDGSEDLGATDVVHRINGMWSSGLDLILADPQNVGGLCNRFEYEHKSAVPNSAFPVSGRYSGWFHLNTPEGKRTTITEKDVNLRFIKNNAGYHNVEGRGFNVFGKYTISGTLSMENVITIFRHFKAIKQKTKTPPVTSAPPPINKGGQSAASRKQHAFPEPRLMMDEVKVPGDDNGEVLPPITPPENTTYSAVSQGVLRMNDDGSHQCTGKWAVTREHFNGGQTSPFNFRLEPHFALEAVNDKKRKEGIKVEENTTGAPVVPQEFPLDSALYKGSFHLKKKGNRYDTVVDQQIVMKFRKSTSGAYNVYGRGVNGIGVFNLIGTLIMVGKTSGRVELYRIYLPELLTTKKAATDTVAPAAGGPHGGKGLVFPKPAAATEVAPLPDASIPKAQLVPSTSTILPGPPRGGLARRESTRLVKLPSRLEDDDPKAQLARIMEKCVVILRHIRDKDGALGAFFKDPVDPIALGIPTYTQVISEPMDLGTVGRRLEASQIDTPEEFARLVRLTFENAITFNVDPNHSVHVAARNLLVEFNKKFRDIERILETIRKTHKPTDLLDEKGKKKKPGKDDKKRKRSDEPKSLKRRRLEEAQAMSAANANAMAAIVAAAPTGVPNAAVSRGEFNMMIHMIQLLQKQIVQTHNAVAELSPGDETDNAAPTEGIAAPAFDAVASLVGPAPAAAKGSAPERKKPKKKAAEPVKKAPAPAPSPPPPPAPAPAPVYEEAKPLTLQEQETLTETINNMSGDHISGVIQIIRESMMIGDEDEIDLEIDQLDAVTQRKLLRHVSKFIKPKGAKRKTTKKSKGAAPAPAPAPPPPPKPIPKKSDKLPPKKPQSPKKSDPGSFFAAFGSKDDSDSDSDDDEPAKQTAATTPTGKQLSAAASSKSDGGFDLGDSFTGLHDEDNDDDLGSGGLAMNWNISKAVTEKEEKDKGGDDDDWGAARGAKAKKDAQDADRRKREEKQKLEAEKAKEERLAEAAAKSAKLKAKREEEAEEEKKRQAEKEKAEKEEAEATRAKMREQVGAVEQTVDLDAQRDLMKQYEQSFLDKDLGGGSPSSDFGF</sequence>
<feature type="compositionally biased region" description="Low complexity" evidence="3">
    <location>
        <begin position="154"/>
        <end position="173"/>
    </location>
</feature>
<feature type="compositionally biased region" description="Basic and acidic residues" evidence="3">
    <location>
        <begin position="25"/>
        <end position="40"/>
    </location>
</feature>
<proteinExistence type="predicted"/>
<feature type="compositionally biased region" description="Basic and acidic residues" evidence="3">
    <location>
        <begin position="1352"/>
        <end position="1384"/>
    </location>
</feature>
<feature type="region of interest" description="Disordered" evidence="3">
    <location>
        <begin position="318"/>
        <end position="361"/>
    </location>
</feature>
<feature type="region of interest" description="Disordered" evidence="3">
    <location>
        <begin position="1154"/>
        <end position="1386"/>
    </location>
</feature>
<feature type="compositionally biased region" description="Basic and acidic residues" evidence="3">
    <location>
        <begin position="143"/>
        <end position="153"/>
    </location>
</feature>
<dbReference type="Gene3D" id="1.20.1270.220">
    <property type="match status" value="1"/>
</dbReference>
<accession>A0A9N8HNK5</accession>
<dbReference type="InterPro" id="IPR050935">
    <property type="entry name" value="Bromo_chromatin_reader"/>
</dbReference>
<feature type="compositionally biased region" description="Pro residues" evidence="3">
    <location>
        <begin position="1071"/>
        <end position="1085"/>
    </location>
</feature>
<dbReference type="PROSITE" id="PS50014">
    <property type="entry name" value="BROMODOMAIN_2"/>
    <property type="match status" value="1"/>
</dbReference>
<feature type="domain" description="NET" evidence="5">
    <location>
        <begin position="1084"/>
        <end position="1163"/>
    </location>
</feature>
<dbReference type="SMART" id="SM00297">
    <property type="entry name" value="BROMO"/>
    <property type="match status" value="1"/>
</dbReference>
<dbReference type="PANTHER" id="PTHR22880:SF225">
    <property type="entry name" value="BROMODOMAIN-CONTAINING PROTEIN BET-1-RELATED"/>
    <property type="match status" value="1"/>
</dbReference>
<dbReference type="InterPro" id="IPR027353">
    <property type="entry name" value="NET_dom"/>
</dbReference>
<evidence type="ECO:0000259" key="4">
    <source>
        <dbReference type="PROSITE" id="PS50014"/>
    </source>
</evidence>
<dbReference type="GO" id="GO:0000785">
    <property type="term" value="C:chromatin"/>
    <property type="evidence" value="ECO:0007669"/>
    <property type="project" value="TreeGrafter"/>
</dbReference>
<evidence type="ECO:0000313" key="7">
    <source>
        <dbReference type="Proteomes" id="UP001153069"/>
    </source>
</evidence>
<evidence type="ECO:0000256" key="2">
    <source>
        <dbReference type="PROSITE-ProRule" id="PRU00035"/>
    </source>
</evidence>
<feature type="compositionally biased region" description="Polar residues" evidence="3">
    <location>
        <begin position="72"/>
        <end position="87"/>
    </location>
</feature>
<keyword evidence="7" id="KW-1185">Reference proteome</keyword>
<reference evidence="6" key="1">
    <citation type="submission" date="2020-06" db="EMBL/GenBank/DDBJ databases">
        <authorList>
            <consortium name="Plant Systems Biology data submission"/>
        </authorList>
    </citation>
    <scope>NUCLEOTIDE SEQUENCE</scope>
    <source>
        <strain evidence="6">D6</strain>
    </source>
</reference>
<dbReference type="PROSITE" id="PS51525">
    <property type="entry name" value="NET"/>
    <property type="match status" value="1"/>
</dbReference>
<dbReference type="InterPro" id="IPR036427">
    <property type="entry name" value="Bromodomain-like_sf"/>
</dbReference>
<dbReference type="InterPro" id="IPR001487">
    <property type="entry name" value="Bromodomain"/>
</dbReference>
<feature type="compositionally biased region" description="Low complexity" evidence="3">
    <location>
        <begin position="110"/>
        <end position="119"/>
    </location>
</feature>
<feature type="domain" description="Bromo" evidence="4">
    <location>
        <begin position="818"/>
        <end position="890"/>
    </location>
</feature>
<dbReference type="Pfam" id="PF00439">
    <property type="entry name" value="Bromodomain"/>
    <property type="match status" value="1"/>
</dbReference>
<feature type="compositionally biased region" description="Basic and acidic residues" evidence="3">
    <location>
        <begin position="1311"/>
        <end position="1340"/>
    </location>
</feature>
<dbReference type="Proteomes" id="UP001153069">
    <property type="component" value="Unassembled WGS sequence"/>
</dbReference>
<feature type="compositionally biased region" description="Basic and acidic residues" evidence="3">
    <location>
        <begin position="1288"/>
        <end position="1297"/>
    </location>
</feature>
<dbReference type="GO" id="GO:0006338">
    <property type="term" value="P:chromatin remodeling"/>
    <property type="evidence" value="ECO:0007669"/>
    <property type="project" value="TreeGrafter"/>
</dbReference>
<feature type="region of interest" description="Disordered" evidence="3">
    <location>
        <begin position="1"/>
        <end position="185"/>
    </location>
</feature>
<dbReference type="InterPro" id="IPR038336">
    <property type="entry name" value="NET_sf"/>
</dbReference>
<organism evidence="6 7">
    <name type="scientific">Seminavis robusta</name>
    <dbReference type="NCBI Taxonomy" id="568900"/>
    <lineage>
        <taxon>Eukaryota</taxon>
        <taxon>Sar</taxon>
        <taxon>Stramenopiles</taxon>
        <taxon>Ochrophyta</taxon>
        <taxon>Bacillariophyta</taxon>
        <taxon>Bacillariophyceae</taxon>
        <taxon>Bacillariophycidae</taxon>
        <taxon>Naviculales</taxon>
        <taxon>Naviculaceae</taxon>
        <taxon>Seminavis</taxon>
    </lineage>
</organism>